<organism evidence="9 10">
    <name type="scientific">Pseudoglutamicibacter cumminsii</name>
    <dbReference type="NCBI Taxonomy" id="156979"/>
    <lineage>
        <taxon>Bacteria</taxon>
        <taxon>Bacillati</taxon>
        <taxon>Actinomycetota</taxon>
        <taxon>Actinomycetes</taxon>
        <taxon>Micrococcales</taxon>
        <taxon>Micrococcaceae</taxon>
        <taxon>Pseudoglutamicibacter</taxon>
    </lineage>
</organism>
<evidence type="ECO:0000256" key="8">
    <source>
        <dbReference type="SAM" id="Phobius"/>
    </source>
</evidence>
<name>A0AAP4C614_9MICC</name>
<feature type="transmembrane region" description="Helical" evidence="8">
    <location>
        <begin position="321"/>
        <end position="340"/>
    </location>
</feature>
<feature type="transmembrane region" description="Helical" evidence="8">
    <location>
        <begin position="57"/>
        <end position="81"/>
    </location>
</feature>
<keyword evidence="4" id="KW-1003">Cell membrane</keyword>
<feature type="transmembrane region" description="Helical" evidence="8">
    <location>
        <begin position="20"/>
        <end position="37"/>
    </location>
</feature>
<proteinExistence type="inferred from homology"/>
<feature type="transmembrane region" description="Helical" evidence="8">
    <location>
        <begin position="195"/>
        <end position="218"/>
    </location>
</feature>
<gene>
    <name evidence="9" type="ORF">QP116_02645</name>
</gene>
<evidence type="ECO:0000256" key="7">
    <source>
        <dbReference type="ARBA" id="ARBA00023136"/>
    </source>
</evidence>
<comment type="similarity">
    <text evidence="2">Belongs to the multi antimicrobial extrusion (MATE) (TC 2.A.66.1) family.</text>
</comment>
<dbReference type="AlphaFoldDB" id="A0AAP4C614"/>
<dbReference type="EMBL" id="JASODW010000002">
    <property type="protein sequence ID" value="MDK6274651.1"/>
    <property type="molecule type" value="Genomic_DNA"/>
</dbReference>
<feature type="transmembrane region" description="Helical" evidence="8">
    <location>
        <begin position="142"/>
        <end position="163"/>
    </location>
</feature>
<evidence type="ECO:0000313" key="9">
    <source>
        <dbReference type="EMBL" id="MDK6274651.1"/>
    </source>
</evidence>
<dbReference type="GO" id="GO:0015297">
    <property type="term" value="F:antiporter activity"/>
    <property type="evidence" value="ECO:0007669"/>
    <property type="project" value="InterPro"/>
</dbReference>
<dbReference type="Pfam" id="PF01554">
    <property type="entry name" value="MatE"/>
    <property type="match status" value="2"/>
</dbReference>
<accession>A0AAP4C614</accession>
<evidence type="ECO:0000256" key="1">
    <source>
        <dbReference type="ARBA" id="ARBA00004651"/>
    </source>
</evidence>
<dbReference type="PANTHER" id="PTHR42893">
    <property type="entry name" value="PROTEIN DETOXIFICATION 44, CHLOROPLASTIC-RELATED"/>
    <property type="match status" value="1"/>
</dbReference>
<comment type="subcellular location">
    <subcellularLocation>
        <location evidence="1">Cell membrane</location>
        <topology evidence="1">Multi-pass membrane protein</topology>
    </subcellularLocation>
</comment>
<keyword evidence="7 8" id="KW-0472">Membrane</keyword>
<feature type="transmembrane region" description="Helical" evidence="8">
    <location>
        <begin position="386"/>
        <end position="408"/>
    </location>
</feature>
<comment type="caution">
    <text evidence="9">The sequence shown here is derived from an EMBL/GenBank/DDBJ whole genome shotgun (WGS) entry which is preliminary data.</text>
</comment>
<feature type="transmembrane region" description="Helical" evidence="8">
    <location>
        <begin position="352"/>
        <end position="374"/>
    </location>
</feature>
<evidence type="ECO:0000256" key="2">
    <source>
        <dbReference type="ARBA" id="ARBA00010199"/>
    </source>
</evidence>
<evidence type="ECO:0000313" key="10">
    <source>
        <dbReference type="Proteomes" id="UP001240483"/>
    </source>
</evidence>
<dbReference type="InterPro" id="IPR048279">
    <property type="entry name" value="MdtK-like"/>
</dbReference>
<dbReference type="NCBIfam" id="TIGR00797">
    <property type="entry name" value="matE"/>
    <property type="match status" value="1"/>
</dbReference>
<evidence type="ECO:0000256" key="6">
    <source>
        <dbReference type="ARBA" id="ARBA00022989"/>
    </source>
</evidence>
<keyword evidence="5 8" id="KW-0812">Transmembrane</keyword>
<dbReference type="InterPro" id="IPR044644">
    <property type="entry name" value="DinF-like"/>
</dbReference>
<keyword evidence="6 8" id="KW-1133">Transmembrane helix</keyword>
<feature type="transmembrane region" description="Helical" evidence="8">
    <location>
        <begin position="170"/>
        <end position="189"/>
    </location>
</feature>
<protein>
    <submittedName>
        <fullName evidence="9">MATE family efflux transporter</fullName>
    </submittedName>
</protein>
<dbReference type="GO" id="GO:0005886">
    <property type="term" value="C:plasma membrane"/>
    <property type="evidence" value="ECO:0007669"/>
    <property type="project" value="UniProtKB-SubCell"/>
</dbReference>
<feature type="transmembrane region" description="Helical" evidence="8">
    <location>
        <begin position="102"/>
        <end position="122"/>
    </location>
</feature>
<feature type="transmembrane region" description="Helical" evidence="8">
    <location>
        <begin position="414"/>
        <end position="432"/>
    </location>
</feature>
<dbReference type="CDD" id="cd13136">
    <property type="entry name" value="MATE_DinF_like"/>
    <property type="match status" value="1"/>
</dbReference>
<keyword evidence="3" id="KW-0813">Transport</keyword>
<dbReference type="Proteomes" id="UP001240483">
    <property type="component" value="Unassembled WGS sequence"/>
</dbReference>
<sequence>MKKTVPVKKTAEFPGLARQIIALALPALGALIAEPLFRLADTAIIGHLGVGELAGAALGTTILQTAVGLMIFLAYATTPAVARAYGARNMPKALAAGRDGMWLGLFLGIVLAVLGYVSAPWLTGLFGPDEATQAFAIDYVRWSMPGVPAMLLVLAATGVLRGLQDGKTPLIVASAGFGLNIVLNFSLVYGAGMSVAGAALGTSIAQWIMAAVYLVLLVPQIREGGVSLAPSAAGLRASAQAGGWLMIRTAAMRIALLLTVWAATAQGAVTLAAHQLAFTFFSTLAFALDAIAIAAQSLIGKELGAGNKDRAQALTTTMVRWGFWFGAVVGALLAATAAWLPRAFTPSSEVAHAATIALLILAVMQPVAGIVFVLDGVLIGAGDHRYLAIASCIQLAVYVPFLAVAALVPLPGLVLAWIWVAFGIYMAARWVTLEMRQRSGAWLVE</sequence>
<feature type="transmembrane region" description="Helical" evidence="8">
    <location>
        <begin position="280"/>
        <end position="300"/>
    </location>
</feature>
<feature type="transmembrane region" description="Helical" evidence="8">
    <location>
        <begin position="254"/>
        <end position="274"/>
    </location>
</feature>
<dbReference type="PIRSF" id="PIRSF006603">
    <property type="entry name" value="DinF"/>
    <property type="match status" value="1"/>
</dbReference>
<evidence type="ECO:0000256" key="5">
    <source>
        <dbReference type="ARBA" id="ARBA00022692"/>
    </source>
</evidence>
<reference evidence="9" key="1">
    <citation type="submission" date="2023-05" db="EMBL/GenBank/DDBJ databases">
        <title>Cataloging the Phylogenetic Diversity of Human Bladder Bacteria.</title>
        <authorList>
            <person name="Du J."/>
        </authorList>
    </citation>
    <scope>NUCLEOTIDE SEQUENCE</scope>
    <source>
        <strain evidence="9">UMB9978</strain>
    </source>
</reference>
<dbReference type="PANTHER" id="PTHR42893:SF46">
    <property type="entry name" value="PROTEIN DETOXIFICATION 44, CHLOROPLASTIC"/>
    <property type="match status" value="1"/>
</dbReference>
<dbReference type="InterPro" id="IPR002528">
    <property type="entry name" value="MATE_fam"/>
</dbReference>
<dbReference type="GO" id="GO:0042910">
    <property type="term" value="F:xenobiotic transmembrane transporter activity"/>
    <property type="evidence" value="ECO:0007669"/>
    <property type="project" value="InterPro"/>
</dbReference>
<evidence type="ECO:0000256" key="3">
    <source>
        <dbReference type="ARBA" id="ARBA00022448"/>
    </source>
</evidence>
<evidence type="ECO:0000256" key="4">
    <source>
        <dbReference type="ARBA" id="ARBA00022475"/>
    </source>
</evidence>